<dbReference type="InterPro" id="IPR036728">
    <property type="entry name" value="PBP_GOBP_sf"/>
</dbReference>
<keyword evidence="3" id="KW-1185">Reference proteome</keyword>
<dbReference type="GO" id="GO:0005549">
    <property type="term" value="F:odorant binding"/>
    <property type="evidence" value="ECO:0007669"/>
    <property type="project" value="InterPro"/>
</dbReference>
<gene>
    <name evidence="2" type="ORF">RR46_01380</name>
</gene>
<organism evidence="2 3">
    <name type="scientific">Papilio xuthus</name>
    <name type="common">Asian swallowtail butterfly</name>
    <dbReference type="NCBI Taxonomy" id="66420"/>
    <lineage>
        <taxon>Eukaryota</taxon>
        <taxon>Metazoa</taxon>
        <taxon>Ecdysozoa</taxon>
        <taxon>Arthropoda</taxon>
        <taxon>Hexapoda</taxon>
        <taxon>Insecta</taxon>
        <taxon>Pterygota</taxon>
        <taxon>Neoptera</taxon>
        <taxon>Endopterygota</taxon>
        <taxon>Lepidoptera</taxon>
        <taxon>Glossata</taxon>
        <taxon>Ditrysia</taxon>
        <taxon>Papilionoidea</taxon>
        <taxon>Papilionidae</taxon>
        <taxon>Papilioninae</taxon>
        <taxon>Papilio</taxon>
    </lineage>
</organism>
<dbReference type="SUPFAM" id="SSF47565">
    <property type="entry name" value="Insect pheromone/odorant-binding proteins"/>
    <property type="match status" value="1"/>
</dbReference>
<name>A0A0N1PE84_PAPXU</name>
<reference evidence="2 3" key="1">
    <citation type="journal article" date="2015" name="Nat. Commun.">
        <title>Outbred genome sequencing and CRISPR/Cas9 gene editing in butterflies.</title>
        <authorList>
            <person name="Li X."/>
            <person name="Fan D."/>
            <person name="Zhang W."/>
            <person name="Liu G."/>
            <person name="Zhang L."/>
            <person name="Zhao L."/>
            <person name="Fang X."/>
            <person name="Chen L."/>
            <person name="Dong Y."/>
            <person name="Chen Y."/>
            <person name="Ding Y."/>
            <person name="Zhao R."/>
            <person name="Feng M."/>
            <person name="Zhu Y."/>
            <person name="Feng Y."/>
            <person name="Jiang X."/>
            <person name="Zhu D."/>
            <person name="Xiang H."/>
            <person name="Feng X."/>
            <person name="Li S."/>
            <person name="Wang J."/>
            <person name="Zhang G."/>
            <person name="Kronforst M.R."/>
            <person name="Wang W."/>
        </authorList>
    </citation>
    <scope>NUCLEOTIDE SEQUENCE [LARGE SCALE GENOMIC DNA]</scope>
    <source>
        <strain evidence="2">Ya'a_city_454_Px</strain>
        <tissue evidence="2">Whole body</tissue>
    </source>
</reference>
<proteinExistence type="predicted"/>
<dbReference type="Proteomes" id="UP000053268">
    <property type="component" value="Unassembled WGS sequence"/>
</dbReference>
<sequence>MVLLATLLVALLAALATLMTPLDAYEPPRTVVNDISSKMGDIMVQCSRKMFPNYHVDPDMDSFWDPNYKVQEVRLGCLAVCGMRWLQLTHSDGRINVANVRRFLTANDADPSTRWQLEQMFVTCHQNSGFEQRTCSAGLTALRCYRTTIEQYGWAPGSY</sequence>
<protein>
    <submittedName>
        <fullName evidence="2">Pheromone-binding protein</fullName>
    </submittedName>
</protein>
<accession>A0A0N1PE84</accession>
<feature type="chain" id="PRO_5005879697" evidence="1">
    <location>
        <begin position="25"/>
        <end position="159"/>
    </location>
</feature>
<keyword evidence="1" id="KW-0732">Signal</keyword>
<evidence type="ECO:0000313" key="3">
    <source>
        <dbReference type="Proteomes" id="UP000053268"/>
    </source>
</evidence>
<feature type="signal peptide" evidence="1">
    <location>
        <begin position="1"/>
        <end position="24"/>
    </location>
</feature>
<dbReference type="STRING" id="66420.A0A0N1PE84"/>
<dbReference type="Gene3D" id="1.10.238.20">
    <property type="entry name" value="Pheromone/general odorant binding protein domain"/>
    <property type="match status" value="1"/>
</dbReference>
<dbReference type="AlphaFoldDB" id="A0A0N1PE84"/>
<evidence type="ECO:0000256" key="1">
    <source>
        <dbReference type="SAM" id="SignalP"/>
    </source>
</evidence>
<dbReference type="EMBL" id="KQ459449">
    <property type="protein sequence ID" value="KPJ00901.1"/>
    <property type="molecule type" value="Genomic_DNA"/>
</dbReference>
<evidence type="ECO:0000313" key="2">
    <source>
        <dbReference type="EMBL" id="KPJ00901.1"/>
    </source>
</evidence>